<protein>
    <submittedName>
        <fullName evidence="2">Uncharacterized protein</fullName>
    </submittedName>
</protein>
<proteinExistence type="predicted"/>
<reference evidence="2 3" key="1">
    <citation type="submission" date="2023-03" db="EMBL/GenBank/DDBJ databases">
        <title>NovoSphingobium album sp. nov. isolated from polycyclic aromatic hydrocarbons- and heavy-metal polluted soil.</title>
        <authorList>
            <person name="Liu Z."/>
            <person name="Wang K."/>
        </authorList>
    </citation>
    <scope>NUCLEOTIDE SEQUENCE [LARGE SCALE GENOMIC DNA]</scope>
    <source>
        <strain evidence="2 3">H3SJ31-1</strain>
    </source>
</reference>
<keyword evidence="1" id="KW-1133">Transmembrane helix</keyword>
<feature type="transmembrane region" description="Helical" evidence="1">
    <location>
        <begin position="54"/>
        <end position="75"/>
    </location>
</feature>
<dbReference type="Proteomes" id="UP001216253">
    <property type="component" value="Unassembled WGS sequence"/>
</dbReference>
<accession>A0ABT5WY14</accession>
<comment type="caution">
    <text evidence="2">The sequence shown here is derived from an EMBL/GenBank/DDBJ whole genome shotgun (WGS) entry which is preliminary data.</text>
</comment>
<name>A0ABT5WY14_9SPHN</name>
<keyword evidence="1" id="KW-0472">Membrane</keyword>
<sequence length="80" mass="8495">MPAAEARAAAHAEYPEPLDLADLPLTALPLTGADRRMARTLAFAERVERRLGCVYAAIVASVVGLVFVPAIVGLVRSLRP</sequence>
<dbReference type="RefSeq" id="WP_275230918.1">
    <property type="nucleotide sequence ID" value="NZ_JARESE010000123.1"/>
</dbReference>
<keyword evidence="1" id="KW-0812">Transmembrane</keyword>
<gene>
    <name evidence="2" type="ORF">PYV00_24205</name>
</gene>
<evidence type="ECO:0000313" key="3">
    <source>
        <dbReference type="Proteomes" id="UP001216253"/>
    </source>
</evidence>
<dbReference type="EMBL" id="JARESE010000123">
    <property type="protein sequence ID" value="MDE8654802.1"/>
    <property type="molecule type" value="Genomic_DNA"/>
</dbReference>
<keyword evidence="3" id="KW-1185">Reference proteome</keyword>
<evidence type="ECO:0000256" key="1">
    <source>
        <dbReference type="SAM" id="Phobius"/>
    </source>
</evidence>
<evidence type="ECO:0000313" key="2">
    <source>
        <dbReference type="EMBL" id="MDE8654802.1"/>
    </source>
</evidence>
<organism evidence="2 3">
    <name type="scientific">Novosphingobium album</name>
    <name type="common">ex Liu et al. 2023</name>
    <dbReference type="NCBI Taxonomy" id="3031130"/>
    <lineage>
        <taxon>Bacteria</taxon>
        <taxon>Pseudomonadati</taxon>
        <taxon>Pseudomonadota</taxon>
        <taxon>Alphaproteobacteria</taxon>
        <taxon>Sphingomonadales</taxon>
        <taxon>Sphingomonadaceae</taxon>
        <taxon>Novosphingobium</taxon>
    </lineage>
</organism>